<dbReference type="UniPathway" id="UPA00047">
    <property type="reaction ID" value="UER00055"/>
</dbReference>
<protein>
    <recommendedName>
        <fullName evidence="8">Acetolactate synthase small subunit</fullName>
        <shortName evidence="8">AHAS</shortName>
        <shortName evidence="8">ALS</shortName>
        <ecNumber evidence="8">2.2.1.6</ecNumber>
    </recommendedName>
    <alternativeName>
        <fullName evidence="8">Acetohydroxy-acid synthase small subunit</fullName>
    </alternativeName>
</protein>
<dbReference type="Gene3D" id="3.30.70.260">
    <property type="match status" value="1"/>
</dbReference>
<evidence type="ECO:0000256" key="7">
    <source>
        <dbReference type="ARBA" id="ARBA00048670"/>
    </source>
</evidence>
<dbReference type="AlphaFoldDB" id="A0A7D6VQX0"/>
<dbReference type="EC" id="2.2.1.6" evidence="8"/>
<keyword evidence="8 10" id="KW-0808">Transferase</keyword>
<dbReference type="CDD" id="cd04878">
    <property type="entry name" value="ACT_AHAS"/>
    <property type="match status" value="1"/>
</dbReference>
<dbReference type="InterPro" id="IPR004789">
    <property type="entry name" value="Acetalactate_synth_ssu"/>
</dbReference>
<dbReference type="InterPro" id="IPR045865">
    <property type="entry name" value="ACT-like_dom_sf"/>
</dbReference>
<evidence type="ECO:0000259" key="9">
    <source>
        <dbReference type="PROSITE" id="PS51671"/>
    </source>
</evidence>
<evidence type="ECO:0000256" key="5">
    <source>
        <dbReference type="ARBA" id="ARBA00022605"/>
    </source>
</evidence>
<dbReference type="UniPathway" id="UPA00049">
    <property type="reaction ID" value="UER00059"/>
</dbReference>
<dbReference type="PANTHER" id="PTHR30239:SF4">
    <property type="entry name" value="ACETOLACTATE SYNTHASE ISOZYME 1 SMALL SUBUNIT"/>
    <property type="match status" value="1"/>
</dbReference>
<proteinExistence type="inferred from homology"/>
<dbReference type="Pfam" id="PF22629">
    <property type="entry name" value="ACT_AHAS_ss"/>
    <property type="match status" value="1"/>
</dbReference>
<dbReference type="GO" id="GO:0003984">
    <property type="term" value="F:acetolactate synthase activity"/>
    <property type="evidence" value="ECO:0007669"/>
    <property type="project" value="UniProtKB-UniRule"/>
</dbReference>
<dbReference type="InterPro" id="IPR039557">
    <property type="entry name" value="AHAS_ACT"/>
</dbReference>
<evidence type="ECO:0000256" key="1">
    <source>
        <dbReference type="ARBA" id="ARBA00004974"/>
    </source>
</evidence>
<comment type="similarity">
    <text evidence="3 8">Belongs to the acetolactate synthase small subunit family.</text>
</comment>
<dbReference type="NCBIfam" id="TIGR00119">
    <property type="entry name" value="acolac_sm"/>
    <property type="match status" value="1"/>
</dbReference>
<evidence type="ECO:0000256" key="2">
    <source>
        <dbReference type="ARBA" id="ARBA00005025"/>
    </source>
</evidence>
<name>A0A7D6VQX0_9CLOT</name>
<dbReference type="KEGG" id="cint:HZF06_23110"/>
<dbReference type="PANTHER" id="PTHR30239">
    <property type="entry name" value="ACETOLACTATE SYNTHASE SMALL SUBUNIT"/>
    <property type="match status" value="1"/>
</dbReference>
<dbReference type="InterPro" id="IPR054480">
    <property type="entry name" value="AHAS_small-like_ACT"/>
</dbReference>
<evidence type="ECO:0000313" key="11">
    <source>
        <dbReference type="Proteomes" id="UP000512286"/>
    </source>
</evidence>
<comment type="function">
    <text evidence="8">Catalyzes the conversion of 2 pyruvate molecules into acetolactate in the first common step of the biosynthetic pathway of the branched-amino acids such as leucine, isoleucine, and valine.</text>
</comment>
<reference evidence="10 11" key="1">
    <citation type="submission" date="2020-07" db="EMBL/GenBank/DDBJ databases">
        <title>Electron transfer.</title>
        <authorList>
            <person name="Huang L."/>
            <person name="Liu X."/>
            <person name="Zhou S."/>
        </authorList>
    </citation>
    <scope>NUCLEOTIDE SEQUENCE [LARGE SCALE GENOMIC DNA]</scope>
    <source>
        <strain evidence="10 11">Lx1</strain>
    </source>
</reference>
<dbReference type="EMBL" id="CP059378">
    <property type="protein sequence ID" value="QLY79869.1"/>
    <property type="molecule type" value="Genomic_DNA"/>
</dbReference>
<comment type="catalytic activity">
    <reaction evidence="7 8">
        <text>2 pyruvate + H(+) = (2S)-2-acetolactate + CO2</text>
        <dbReference type="Rhea" id="RHEA:25249"/>
        <dbReference type="ChEBI" id="CHEBI:15361"/>
        <dbReference type="ChEBI" id="CHEBI:15378"/>
        <dbReference type="ChEBI" id="CHEBI:16526"/>
        <dbReference type="ChEBI" id="CHEBI:58476"/>
        <dbReference type="EC" id="2.2.1.6"/>
    </reaction>
</comment>
<dbReference type="GO" id="GO:1990610">
    <property type="term" value="F:acetolactate synthase regulator activity"/>
    <property type="evidence" value="ECO:0007669"/>
    <property type="project" value="UniProtKB-UniRule"/>
</dbReference>
<keyword evidence="5 8" id="KW-0028">Amino-acid biosynthesis</keyword>
<feature type="domain" description="ACT" evidence="9">
    <location>
        <begin position="9"/>
        <end position="82"/>
    </location>
</feature>
<evidence type="ECO:0000256" key="4">
    <source>
        <dbReference type="ARBA" id="ARBA00011744"/>
    </source>
</evidence>
<dbReference type="InterPro" id="IPR002912">
    <property type="entry name" value="ACT_dom"/>
</dbReference>
<dbReference type="GO" id="GO:0009099">
    <property type="term" value="P:L-valine biosynthetic process"/>
    <property type="evidence" value="ECO:0007669"/>
    <property type="project" value="UniProtKB-UniRule"/>
</dbReference>
<keyword evidence="6 8" id="KW-0100">Branched-chain amino acid biosynthesis</keyword>
<comment type="pathway">
    <text evidence="2 8">Amino-acid biosynthesis; L-valine biosynthesis; L-valine from pyruvate: step 1/4.</text>
</comment>
<comment type="subunit">
    <text evidence="4 8">Dimer of large and small chains.</text>
</comment>
<organism evidence="10 11">
    <name type="scientific">Clostridium intestinale</name>
    <dbReference type="NCBI Taxonomy" id="36845"/>
    <lineage>
        <taxon>Bacteria</taxon>
        <taxon>Bacillati</taxon>
        <taxon>Bacillota</taxon>
        <taxon>Clostridia</taxon>
        <taxon>Eubacteriales</taxon>
        <taxon>Clostridiaceae</taxon>
        <taxon>Clostridium</taxon>
    </lineage>
</organism>
<dbReference type="SUPFAM" id="SSF55021">
    <property type="entry name" value="ACT-like"/>
    <property type="match status" value="1"/>
</dbReference>
<dbReference type="GO" id="GO:0009097">
    <property type="term" value="P:isoleucine biosynthetic process"/>
    <property type="evidence" value="ECO:0007669"/>
    <property type="project" value="UniProtKB-UniRule"/>
</dbReference>
<evidence type="ECO:0000313" key="10">
    <source>
        <dbReference type="EMBL" id="QLY79869.1"/>
    </source>
</evidence>
<dbReference type="GO" id="GO:0005829">
    <property type="term" value="C:cytosol"/>
    <property type="evidence" value="ECO:0007669"/>
    <property type="project" value="TreeGrafter"/>
</dbReference>
<accession>A0A7D6VQX0</accession>
<dbReference type="RefSeq" id="WP_181601851.1">
    <property type="nucleotide sequence ID" value="NZ_CP059378.1"/>
</dbReference>
<evidence type="ECO:0000256" key="8">
    <source>
        <dbReference type="RuleBase" id="RU368092"/>
    </source>
</evidence>
<dbReference type="PROSITE" id="PS51671">
    <property type="entry name" value="ACT"/>
    <property type="match status" value="1"/>
</dbReference>
<sequence>MLNNNSHIVIELLVNNHPGVMSHITGLFSRRAFNLEGILCGSIGDGSKSKMYLLVKNDTFLEQIIKQVRKLHDVLDIEVYENYDESIFRNPERFLNIE</sequence>
<evidence type="ECO:0000256" key="6">
    <source>
        <dbReference type="ARBA" id="ARBA00023304"/>
    </source>
</evidence>
<gene>
    <name evidence="10" type="primary">ilvN</name>
    <name evidence="10" type="ORF">HZF06_23110</name>
</gene>
<evidence type="ECO:0000256" key="3">
    <source>
        <dbReference type="ARBA" id="ARBA00006341"/>
    </source>
</evidence>
<dbReference type="Proteomes" id="UP000512286">
    <property type="component" value="Chromosome"/>
</dbReference>
<comment type="pathway">
    <text evidence="1 8">Amino-acid biosynthesis; L-isoleucine biosynthesis; L-isoleucine from 2-oxobutanoate: step 1/4.</text>
</comment>